<comment type="caution">
    <text evidence="1">The sequence shown here is derived from an EMBL/GenBank/DDBJ whole genome shotgun (WGS) entry which is preliminary data.</text>
</comment>
<dbReference type="AlphaFoldDB" id="A0A329C5C8"/>
<sequence length="78" mass="8584">MVGETSIPFEPIEPIAGELSRIRDLLGMISRCNSTRIGKVIVYRIALSRFESHMGFALFSEAFCLSNASNTSLDTTTL</sequence>
<proteinExistence type="predicted"/>
<organism evidence="1 2">
    <name type="scientific">Paraburkholderia bryophila</name>
    <dbReference type="NCBI Taxonomy" id="420952"/>
    <lineage>
        <taxon>Bacteria</taxon>
        <taxon>Pseudomonadati</taxon>
        <taxon>Pseudomonadota</taxon>
        <taxon>Betaproteobacteria</taxon>
        <taxon>Burkholderiales</taxon>
        <taxon>Burkholderiaceae</taxon>
        <taxon>Paraburkholderia</taxon>
    </lineage>
</organism>
<protein>
    <submittedName>
        <fullName evidence="1">Uncharacterized protein</fullName>
    </submittedName>
</protein>
<dbReference type="Proteomes" id="UP000248918">
    <property type="component" value="Unassembled WGS sequence"/>
</dbReference>
<accession>A0A329C5C8</accession>
<reference evidence="1 2" key="1">
    <citation type="submission" date="2018-06" db="EMBL/GenBank/DDBJ databases">
        <title>Genomic Encyclopedia of Type Strains, Phase III (KMG-III): the genomes of soil and plant-associated and newly described type strains.</title>
        <authorList>
            <person name="Whitman W."/>
        </authorList>
    </citation>
    <scope>NUCLEOTIDE SEQUENCE [LARGE SCALE GENOMIC DNA]</scope>
    <source>
        <strain evidence="1 2">LMG 23644</strain>
    </source>
</reference>
<evidence type="ECO:0000313" key="1">
    <source>
        <dbReference type="EMBL" id="RAS29739.1"/>
    </source>
</evidence>
<dbReference type="EMBL" id="QLTK01000010">
    <property type="protein sequence ID" value="RAS29739.1"/>
    <property type="molecule type" value="Genomic_DNA"/>
</dbReference>
<evidence type="ECO:0000313" key="2">
    <source>
        <dbReference type="Proteomes" id="UP000248918"/>
    </source>
</evidence>
<name>A0A329C5C8_9BURK</name>
<gene>
    <name evidence="1" type="ORF">BX591_11014</name>
</gene>